<sequence>MNDKNLKKEQVETKLSNDLLEIIKQSRLSDYLKYTKENITNEELKDALKNPSIIETFAETLKQIQNKEKEHKILDFNW</sequence>
<gene>
    <name evidence="1" type="ORF">NCTC10135_00688</name>
</gene>
<feature type="non-terminal residue" evidence="1">
    <location>
        <position position="78"/>
    </location>
</feature>
<accession>A0A3B0P1B4</accession>
<name>A0A3B0P1B4_9BACT</name>
<dbReference type="Proteomes" id="UP000259864">
    <property type="component" value="Chromosome 1"/>
</dbReference>
<protein>
    <submittedName>
        <fullName evidence="1">Uncharacterized protein</fullName>
    </submittedName>
</protein>
<reference evidence="2" key="1">
    <citation type="submission" date="2018-06" db="EMBL/GenBank/DDBJ databases">
        <authorList>
            <consortium name="Pathogen Informatics"/>
        </authorList>
    </citation>
    <scope>NUCLEOTIDE SEQUENCE [LARGE SCALE GENOMIC DNA]</scope>
    <source>
        <strain evidence="2">NCTC10135</strain>
    </source>
</reference>
<evidence type="ECO:0000313" key="2">
    <source>
        <dbReference type="Proteomes" id="UP000259864"/>
    </source>
</evidence>
<organism evidence="1 2">
    <name type="scientific">Metamycoplasma alkalescens</name>
    <dbReference type="NCBI Taxonomy" id="45363"/>
    <lineage>
        <taxon>Bacteria</taxon>
        <taxon>Bacillati</taxon>
        <taxon>Mycoplasmatota</taxon>
        <taxon>Mycoplasmoidales</taxon>
        <taxon>Metamycoplasmataceae</taxon>
        <taxon>Metamycoplasma</taxon>
    </lineage>
</organism>
<evidence type="ECO:0000313" key="1">
    <source>
        <dbReference type="EMBL" id="SYV90170.1"/>
    </source>
</evidence>
<proteinExistence type="predicted"/>
<dbReference type="KEGG" id="mala:NCTC10135_00688"/>
<dbReference type="AlphaFoldDB" id="A0A3B0P1B4"/>
<dbReference type="EMBL" id="LS991949">
    <property type="protein sequence ID" value="SYV90170.1"/>
    <property type="molecule type" value="Genomic_DNA"/>
</dbReference>
<dbReference type="STRING" id="1188234.MALK_6610"/>